<accession>A0A1Y5F419</accession>
<dbReference type="AlphaFoldDB" id="A0A1Y5F419"/>
<dbReference type="Proteomes" id="UP000196531">
    <property type="component" value="Unassembled WGS sequence"/>
</dbReference>
<reference evidence="5" key="1">
    <citation type="journal article" date="2017" name="Proc. Natl. Acad. Sci. U.S.A.">
        <title>Simulation of Deepwater Horizon oil plume reveals substrate specialization within a complex community of hydrocarbon-degraders.</title>
        <authorList>
            <person name="Hu P."/>
            <person name="Dubinsky E.A."/>
            <person name="Probst A.J."/>
            <person name="Wang J."/>
            <person name="Sieber C.M.K."/>
            <person name="Tom L.M."/>
            <person name="Gardinali P."/>
            <person name="Banfield J.F."/>
            <person name="Atlas R.M."/>
            <person name="Andersen G.L."/>
        </authorList>
    </citation>
    <scope>NUCLEOTIDE SEQUENCE [LARGE SCALE GENOMIC DNA]</scope>
</reference>
<evidence type="ECO:0008006" key="6">
    <source>
        <dbReference type="Google" id="ProtNLM"/>
    </source>
</evidence>
<evidence type="ECO:0000256" key="3">
    <source>
        <dbReference type="SAM" id="SignalP"/>
    </source>
</evidence>
<sequence>MKLLKLKSFAILLITITVLFFQSPDASATDGRVKALGTMALYGTAGGALLGAASLAFGTSGRAVAQGASLGLYAGIVFGTYVVVSHSLKQRRYRSPEPAPPAENYYPDDGASPYQDANNGAGSSSDSWSFYNRMESMKEYSLDFGLDMKSVDRLRKRNGPDRPAFYMNLLNFQF</sequence>
<evidence type="ECO:0000313" key="4">
    <source>
        <dbReference type="EMBL" id="OUR94880.1"/>
    </source>
</evidence>
<comment type="caution">
    <text evidence="4">The sequence shown here is derived from an EMBL/GenBank/DDBJ whole genome shotgun (WGS) entry which is preliminary data.</text>
</comment>
<keyword evidence="2" id="KW-1133">Transmembrane helix</keyword>
<proteinExistence type="predicted"/>
<name>A0A1Y5F419_9BACT</name>
<keyword evidence="3" id="KW-0732">Signal</keyword>
<evidence type="ECO:0000256" key="1">
    <source>
        <dbReference type="SAM" id="MobiDB-lite"/>
    </source>
</evidence>
<organism evidence="4 5">
    <name type="scientific">Halobacteriovorax marinus</name>
    <dbReference type="NCBI Taxonomy" id="97084"/>
    <lineage>
        <taxon>Bacteria</taxon>
        <taxon>Pseudomonadati</taxon>
        <taxon>Bdellovibrionota</taxon>
        <taxon>Bacteriovoracia</taxon>
        <taxon>Bacteriovoracales</taxon>
        <taxon>Halobacteriovoraceae</taxon>
        <taxon>Halobacteriovorax</taxon>
    </lineage>
</organism>
<dbReference type="EMBL" id="MAAO01000010">
    <property type="protein sequence ID" value="OUR94880.1"/>
    <property type="molecule type" value="Genomic_DNA"/>
</dbReference>
<feature type="chain" id="PRO_5012464057" description="Transmembrane protein" evidence="3">
    <location>
        <begin position="29"/>
        <end position="174"/>
    </location>
</feature>
<feature type="region of interest" description="Disordered" evidence="1">
    <location>
        <begin position="92"/>
        <end position="123"/>
    </location>
</feature>
<evidence type="ECO:0000313" key="5">
    <source>
        <dbReference type="Proteomes" id="UP000196531"/>
    </source>
</evidence>
<keyword evidence="2" id="KW-0812">Transmembrane</keyword>
<feature type="signal peptide" evidence="3">
    <location>
        <begin position="1"/>
        <end position="28"/>
    </location>
</feature>
<keyword evidence="2" id="KW-0472">Membrane</keyword>
<evidence type="ECO:0000256" key="2">
    <source>
        <dbReference type="SAM" id="Phobius"/>
    </source>
</evidence>
<gene>
    <name evidence="4" type="ORF">A9Q84_17380</name>
</gene>
<feature type="transmembrane region" description="Helical" evidence="2">
    <location>
        <begin position="70"/>
        <end position="88"/>
    </location>
</feature>
<protein>
    <recommendedName>
        <fullName evidence="6">Transmembrane protein</fullName>
    </recommendedName>
</protein>
<feature type="transmembrane region" description="Helical" evidence="2">
    <location>
        <begin position="38"/>
        <end position="58"/>
    </location>
</feature>